<feature type="transmembrane region" description="Helical" evidence="2">
    <location>
        <begin position="20"/>
        <end position="42"/>
    </location>
</feature>
<gene>
    <name evidence="4" type="ORF">HOLleu_07244</name>
</gene>
<dbReference type="AlphaFoldDB" id="A0A9Q1CFV9"/>
<evidence type="ECO:0000256" key="1">
    <source>
        <dbReference type="SAM" id="MobiDB-lite"/>
    </source>
</evidence>
<keyword evidence="2" id="KW-0472">Membrane</keyword>
<dbReference type="InterPro" id="IPR036719">
    <property type="entry name" value="Neuro-gated_channel_TM_sf"/>
</dbReference>
<sequence>MPGPRPGYTIQGRGQPISANAYYFLVVIAISFLSVFATSLTLRMYHNDGTRPLPKLLRRLLLMKRREVYRINDRSDTSSRRKLSTQRRDIAQNSTSFDEIEESEHKDDNVFVISDRASGGRSSRRNSKDGRNSVRPSHGLKPLKGYNQKAEFGKQCNCQNVDHRDEWKRAAMRIDKCLFYVSLFTMIFAYFVCVILFIRTMQPAYDEEDKLSKEANITAF</sequence>
<feature type="region of interest" description="Disordered" evidence="1">
    <location>
        <begin position="73"/>
        <end position="103"/>
    </location>
</feature>
<keyword evidence="2" id="KW-0812">Transmembrane</keyword>
<dbReference type="SUPFAM" id="SSF90112">
    <property type="entry name" value="Neurotransmitter-gated ion-channel transmembrane pore"/>
    <property type="match status" value="1"/>
</dbReference>
<dbReference type="Pfam" id="PF02932">
    <property type="entry name" value="Neur_chan_memb"/>
    <property type="match status" value="1"/>
</dbReference>
<dbReference type="GO" id="GO:0006811">
    <property type="term" value="P:monoatomic ion transport"/>
    <property type="evidence" value="ECO:0007669"/>
    <property type="project" value="InterPro"/>
</dbReference>
<keyword evidence="2" id="KW-1133">Transmembrane helix</keyword>
<feature type="region of interest" description="Disordered" evidence="1">
    <location>
        <begin position="117"/>
        <end position="143"/>
    </location>
</feature>
<evidence type="ECO:0000256" key="2">
    <source>
        <dbReference type="SAM" id="Phobius"/>
    </source>
</evidence>
<protein>
    <recommendedName>
        <fullName evidence="3">Neurotransmitter-gated ion-channel transmembrane domain-containing protein</fullName>
    </recommendedName>
</protein>
<organism evidence="4 5">
    <name type="scientific">Holothuria leucospilota</name>
    <name type="common">Black long sea cucumber</name>
    <name type="synonym">Mertensiothuria leucospilota</name>
    <dbReference type="NCBI Taxonomy" id="206669"/>
    <lineage>
        <taxon>Eukaryota</taxon>
        <taxon>Metazoa</taxon>
        <taxon>Echinodermata</taxon>
        <taxon>Eleutherozoa</taxon>
        <taxon>Echinozoa</taxon>
        <taxon>Holothuroidea</taxon>
        <taxon>Aspidochirotacea</taxon>
        <taxon>Aspidochirotida</taxon>
        <taxon>Holothuriidae</taxon>
        <taxon>Holothuria</taxon>
    </lineage>
</organism>
<comment type="caution">
    <text evidence="4">The sequence shown here is derived from an EMBL/GenBank/DDBJ whole genome shotgun (WGS) entry which is preliminary data.</text>
</comment>
<accession>A0A9Q1CFV9</accession>
<proteinExistence type="predicted"/>
<name>A0A9Q1CFV9_HOLLE</name>
<evidence type="ECO:0000313" key="4">
    <source>
        <dbReference type="EMBL" id="KAJ8044482.1"/>
    </source>
</evidence>
<feature type="transmembrane region" description="Helical" evidence="2">
    <location>
        <begin position="177"/>
        <end position="198"/>
    </location>
</feature>
<reference evidence="4" key="1">
    <citation type="submission" date="2021-10" db="EMBL/GenBank/DDBJ databases">
        <title>Tropical sea cucumber genome reveals ecological adaptation and Cuvierian tubules defense mechanism.</title>
        <authorList>
            <person name="Chen T."/>
        </authorList>
    </citation>
    <scope>NUCLEOTIDE SEQUENCE</scope>
    <source>
        <strain evidence="4">Nanhai2018</strain>
        <tissue evidence="4">Muscle</tissue>
    </source>
</reference>
<dbReference type="Proteomes" id="UP001152320">
    <property type="component" value="Chromosome 3"/>
</dbReference>
<keyword evidence="5" id="KW-1185">Reference proteome</keyword>
<evidence type="ECO:0000313" key="5">
    <source>
        <dbReference type="Proteomes" id="UP001152320"/>
    </source>
</evidence>
<dbReference type="GO" id="GO:0016020">
    <property type="term" value="C:membrane"/>
    <property type="evidence" value="ECO:0007669"/>
    <property type="project" value="InterPro"/>
</dbReference>
<feature type="domain" description="Neurotransmitter-gated ion-channel transmembrane" evidence="3">
    <location>
        <begin position="23"/>
        <end position="188"/>
    </location>
</feature>
<evidence type="ECO:0000259" key="3">
    <source>
        <dbReference type="Pfam" id="PF02932"/>
    </source>
</evidence>
<dbReference type="InterPro" id="IPR006029">
    <property type="entry name" value="Neurotrans-gated_channel_TM"/>
</dbReference>
<dbReference type="EMBL" id="JAIZAY010000003">
    <property type="protein sequence ID" value="KAJ8044482.1"/>
    <property type="molecule type" value="Genomic_DNA"/>
</dbReference>